<organism evidence="2 3">
    <name type="scientific">Drosophila ananassae</name>
    <name type="common">Fruit fly</name>
    <dbReference type="NCBI Taxonomy" id="7217"/>
    <lineage>
        <taxon>Eukaryota</taxon>
        <taxon>Metazoa</taxon>
        <taxon>Ecdysozoa</taxon>
        <taxon>Arthropoda</taxon>
        <taxon>Hexapoda</taxon>
        <taxon>Insecta</taxon>
        <taxon>Pterygota</taxon>
        <taxon>Neoptera</taxon>
        <taxon>Endopterygota</taxon>
        <taxon>Diptera</taxon>
        <taxon>Brachycera</taxon>
        <taxon>Muscomorpha</taxon>
        <taxon>Ephydroidea</taxon>
        <taxon>Drosophilidae</taxon>
        <taxon>Drosophila</taxon>
        <taxon>Sophophora</taxon>
    </lineage>
</organism>
<reference evidence="2 3" key="1">
    <citation type="journal article" date="2007" name="Nature">
        <title>Evolution of genes and genomes on the Drosophila phylogeny.</title>
        <authorList>
            <consortium name="Drosophila 12 Genomes Consortium"/>
            <person name="Clark A.G."/>
            <person name="Eisen M.B."/>
            <person name="Smith D.R."/>
            <person name="Bergman C.M."/>
            <person name="Oliver B."/>
            <person name="Markow T.A."/>
            <person name="Kaufman T.C."/>
            <person name="Kellis M."/>
            <person name="Gelbart W."/>
            <person name="Iyer V.N."/>
            <person name="Pollard D.A."/>
            <person name="Sackton T.B."/>
            <person name="Larracuente A.M."/>
            <person name="Singh N.D."/>
            <person name="Abad J.P."/>
            <person name="Abt D.N."/>
            <person name="Adryan B."/>
            <person name="Aguade M."/>
            <person name="Akashi H."/>
            <person name="Anderson W.W."/>
            <person name="Aquadro C.F."/>
            <person name="Ardell D.H."/>
            <person name="Arguello R."/>
            <person name="Artieri C.G."/>
            <person name="Barbash D.A."/>
            <person name="Barker D."/>
            <person name="Barsanti P."/>
            <person name="Batterham P."/>
            <person name="Batzoglou S."/>
            <person name="Begun D."/>
            <person name="Bhutkar A."/>
            <person name="Blanco E."/>
            <person name="Bosak S.A."/>
            <person name="Bradley R.K."/>
            <person name="Brand A.D."/>
            <person name="Brent M.R."/>
            <person name="Brooks A.N."/>
            <person name="Brown R.H."/>
            <person name="Butlin R.K."/>
            <person name="Caggese C."/>
            <person name="Calvi B.R."/>
            <person name="Bernardo de Carvalho A."/>
            <person name="Caspi A."/>
            <person name="Castrezana S."/>
            <person name="Celniker S.E."/>
            <person name="Chang J.L."/>
            <person name="Chapple C."/>
            <person name="Chatterji S."/>
            <person name="Chinwalla A."/>
            <person name="Civetta A."/>
            <person name="Clifton S.W."/>
            <person name="Comeron J.M."/>
            <person name="Costello J.C."/>
            <person name="Coyne J.A."/>
            <person name="Daub J."/>
            <person name="David R.G."/>
            <person name="Delcher A.L."/>
            <person name="Delehaunty K."/>
            <person name="Do C.B."/>
            <person name="Ebling H."/>
            <person name="Edwards K."/>
            <person name="Eickbush T."/>
            <person name="Evans J.D."/>
            <person name="Filipski A."/>
            <person name="Findeiss S."/>
            <person name="Freyhult E."/>
            <person name="Fulton L."/>
            <person name="Fulton R."/>
            <person name="Garcia A.C."/>
            <person name="Gardiner A."/>
            <person name="Garfield D.A."/>
            <person name="Garvin B.E."/>
            <person name="Gibson G."/>
            <person name="Gilbert D."/>
            <person name="Gnerre S."/>
            <person name="Godfrey J."/>
            <person name="Good R."/>
            <person name="Gotea V."/>
            <person name="Gravely B."/>
            <person name="Greenberg A.J."/>
            <person name="Griffiths-Jones S."/>
            <person name="Gross S."/>
            <person name="Guigo R."/>
            <person name="Gustafson E.A."/>
            <person name="Haerty W."/>
            <person name="Hahn M.W."/>
            <person name="Halligan D.L."/>
            <person name="Halpern A.L."/>
            <person name="Halter G.M."/>
            <person name="Han M.V."/>
            <person name="Heger A."/>
            <person name="Hillier L."/>
            <person name="Hinrichs A.S."/>
            <person name="Holmes I."/>
            <person name="Hoskins R.A."/>
            <person name="Hubisz M.J."/>
            <person name="Hultmark D."/>
            <person name="Huntley M.A."/>
            <person name="Jaffe D.B."/>
            <person name="Jagadeeshan S."/>
            <person name="Jeck W.R."/>
            <person name="Johnson J."/>
            <person name="Jones C.D."/>
            <person name="Jordan W.C."/>
            <person name="Karpen G.H."/>
            <person name="Kataoka E."/>
            <person name="Keightley P.D."/>
            <person name="Kheradpour P."/>
            <person name="Kirkness E.F."/>
            <person name="Koerich L.B."/>
            <person name="Kristiansen K."/>
            <person name="Kudrna D."/>
            <person name="Kulathinal R.J."/>
            <person name="Kumar S."/>
            <person name="Kwok R."/>
            <person name="Lander E."/>
            <person name="Langley C.H."/>
            <person name="Lapoint R."/>
            <person name="Lazzaro B.P."/>
            <person name="Lee S.J."/>
            <person name="Levesque L."/>
            <person name="Li R."/>
            <person name="Lin C.F."/>
            <person name="Lin M.F."/>
            <person name="Lindblad-Toh K."/>
            <person name="Llopart A."/>
            <person name="Long M."/>
            <person name="Low L."/>
            <person name="Lozovsky E."/>
            <person name="Lu J."/>
            <person name="Luo M."/>
            <person name="Machado C.A."/>
            <person name="Makalowski W."/>
            <person name="Marzo M."/>
            <person name="Matsuda M."/>
            <person name="Matzkin L."/>
            <person name="McAllister B."/>
            <person name="McBride C.S."/>
            <person name="McKernan B."/>
            <person name="McKernan K."/>
            <person name="Mendez-Lago M."/>
            <person name="Minx P."/>
            <person name="Mollenhauer M.U."/>
            <person name="Montooth K."/>
            <person name="Mount S.M."/>
            <person name="Mu X."/>
            <person name="Myers E."/>
            <person name="Negre B."/>
            <person name="Newfeld S."/>
            <person name="Nielsen R."/>
            <person name="Noor M.A."/>
            <person name="O'Grady P."/>
            <person name="Pachter L."/>
            <person name="Papaceit M."/>
            <person name="Parisi M.J."/>
            <person name="Parisi M."/>
            <person name="Parts L."/>
            <person name="Pedersen J.S."/>
            <person name="Pesole G."/>
            <person name="Phillippy A.M."/>
            <person name="Ponting C.P."/>
            <person name="Pop M."/>
            <person name="Porcelli D."/>
            <person name="Powell J.R."/>
            <person name="Prohaska S."/>
            <person name="Pruitt K."/>
            <person name="Puig M."/>
            <person name="Quesneville H."/>
            <person name="Ram K.R."/>
            <person name="Rand D."/>
            <person name="Rasmussen M.D."/>
            <person name="Reed L.K."/>
            <person name="Reenan R."/>
            <person name="Reily A."/>
            <person name="Remington K.A."/>
            <person name="Rieger T.T."/>
            <person name="Ritchie M.G."/>
            <person name="Robin C."/>
            <person name="Rogers Y.H."/>
            <person name="Rohde C."/>
            <person name="Rozas J."/>
            <person name="Rubenfield M.J."/>
            <person name="Ruiz A."/>
            <person name="Russo S."/>
            <person name="Salzberg S.L."/>
            <person name="Sanchez-Gracia A."/>
            <person name="Saranga D.J."/>
            <person name="Sato H."/>
            <person name="Schaeffer S.W."/>
            <person name="Schatz M.C."/>
            <person name="Schlenke T."/>
            <person name="Schwartz R."/>
            <person name="Segarra C."/>
            <person name="Singh R.S."/>
            <person name="Sirot L."/>
            <person name="Sirota M."/>
            <person name="Sisneros N.B."/>
            <person name="Smith C.D."/>
            <person name="Smith T.F."/>
            <person name="Spieth J."/>
            <person name="Stage D.E."/>
            <person name="Stark A."/>
            <person name="Stephan W."/>
            <person name="Strausberg R.L."/>
            <person name="Strempel S."/>
            <person name="Sturgill D."/>
            <person name="Sutton G."/>
            <person name="Sutton G.G."/>
            <person name="Tao W."/>
            <person name="Teichmann S."/>
            <person name="Tobari Y.N."/>
            <person name="Tomimura Y."/>
            <person name="Tsolas J.M."/>
            <person name="Valente V.L."/>
            <person name="Venter E."/>
            <person name="Venter J.C."/>
            <person name="Vicario S."/>
            <person name="Vieira F.G."/>
            <person name="Vilella A.J."/>
            <person name="Villasante A."/>
            <person name="Walenz B."/>
            <person name="Wang J."/>
            <person name="Wasserman M."/>
            <person name="Watts T."/>
            <person name="Wilson D."/>
            <person name="Wilson R.K."/>
            <person name="Wing R.A."/>
            <person name="Wolfner M.F."/>
            <person name="Wong A."/>
            <person name="Wong G.K."/>
            <person name="Wu C.I."/>
            <person name="Wu G."/>
            <person name="Yamamoto D."/>
            <person name="Yang H.P."/>
            <person name="Yang S.P."/>
            <person name="Yorke J.A."/>
            <person name="Yoshida K."/>
            <person name="Zdobnov E."/>
            <person name="Zhang P."/>
            <person name="Zhang Y."/>
            <person name="Zimin A.V."/>
            <person name="Baldwin J."/>
            <person name="Abdouelleil A."/>
            <person name="Abdulkadir J."/>
            <person name="Abebe A."/>
            <person name="Abera B."/>
            <person name="Abreu J."/>
            <person name="Acer S.C."/>
            <person name="Aftuck L."/>
            <person name="Alexander A."/>
            <person name="An P."/>
            <person name="Anderson E."/>
            <person name="Anderson S."/>
            <person name="Arachi H."/>
            <person name="Azer M."/>
            <person name="Bachantsang P."/>
            <person name="Barry A."/>
            <person name="Bayul T."/>
            <person name="Berlin A."/>
            <person name="Bessette D."/>
            <person name="Bloom T."/>
            <person name="Blye J."/>
            <person name="Boguslavskiy L."/>
            <person name="Bonnet C."/>
            <person name="Boukhgalter B."/>
            <person name="Bourzgui I."/>
            <person name="Brown A."/>
            <person name="Cahill P."/>
            <person name="Channer S."/>
            <person name="Cheshatsang Y."/>
            <person name="Chuda L."/>
            <person name="Citroen M."/>
            <person name="Collymore A."/>
            <person name="Cooke P."/>
            <person name="Costello M."/>
            <person name="D'Aco K."/>
            <person name="Daza R."/>
            <person name="De Haan G."/>
            <person name="DeGray S."/>
            <person name="DeMaso C."/>
            <person name="Dhargay N."/>
            <person name="Dooley K."/>
            <person name="Dooley E."/>
            <person name="Doricent M."/>
            <person name="Dorje P."/>
            <person name="Dorjee K."/>
            <person name="Dupes A."/>
            <person name="Elong R."/>
            <person name="Falk J."/>
            <person name="Farina A."/>
            <person name="Faro S."/>
            <person name="Ferguson D."/>
            <person name="Fisher S."/>
            <person name="Foley C.D."/>
            <person name="Franke A."/>
            <person name="Friedrich D."/>
            <person name="Gadbois L."/>
            <person name="Gearin G."/>
            <person name="Gearin C.R."/>
            <person name="Giannoukos G."/>
            <person name="Goode T."/>
            <person name="Graham J."/>
            <person name="Grandbois E."/>
            <person name="Grewal S."/>
            <person name="Gyaltsen K."/>
            <person name="Hafez N."/>
            <person name="Hagos B."/>
            <person name="Hall J."/>
            <person name="Henson C."/>
            <person name="Hollinger A."/>
            <person name="Honan T."/>
            <person name="Huard M.D."/>
            <person name="Hughes L."/>
            <person name="Hurhula B."/>
            <person name="Husby M.E."/>
            <person name="Kamat A."/>
            <person name="Kanga B."/>
            <person name="Kashin S."/>
            <person name="Khazanovich D."/>
            <person name="Kisner P."/>
            <person name="Lance K."/>
            <person name="Lara M."/>
            <person name="Lee W."/>
            <person name="Lennon N."/>
            <person name="Letendre F."/>
            <person name="LeVine R."/>
            <person name="Lipovsky A."/>
            <person name="Liu X."/>
            <person name="Liu J."/>
            <person name="Liu S."/>
            <person name="Lokyitsang T."/>
            <person name="Lokyitsang Y."/>
            <person name="Lubonja R."/>
            <person name="Lui A."/>
            <person name="MacDonald P."/>
            <person name="Magnisalis V."/>
            <person name="Maru K."/>
            <person name="Matthews C."/>
            <person name="McCusker W."/>
            <person name="McDonough S."/>
            <person name="Mehta T."/>
            <person name="Meldrim J."/>
            <person name="Meneus L."/>
            <person name="Mihai O."/>
            <person name="Mihalev A."/>
            <person name="Mihova T."/>
            <person name="Mittelman R."/>
            <person name="Mlenga V."/>
            <person name="Montmayeur A."/>
            <person name="Mulrain L."/>
            <person name="Navidi A."/>
            <person name="Naylor J."/>
            <person name="Negash T."/>
            <person name="Nguyen T."/>
            <person name="Nguyen N."/>
            <person name="Nicol R."/>
            <person name="Norbu C."/>
            <person name="Norbu N."/>
            <person name="Novod N."/>
            <person name="O'Neill B."/>
            <person name="Osman S."/>
            <person name="Markiewicz E."/>
            <person name="Oyono O.L."/>
            <person name="Patti C."/>
            <person name="Phunkhang P."/>
            <person name="Pierre F."/>
            <person name="Priest M."/>
            <person name="Raghuraman S."/>
            <person name="Rege F."/>
            <person name="Reyes R."/>
            <person name="Rise C."/>
            <person name="Rogov P."/>
            <person name="Ross K."/>
            <person name="Ryan E."/>
            <person name="Settipalli S."/>
            <person name="Shea T."/>
            <person name="Sherpa N."/>
            <person name="Shi L."/>
            <person name="Shih D."/>
            <person name="Sparrow T."/>
            <person name="Spaulding J."/>
            <person name="Stalker J."/>
            <person name="Stange-Thomann N."/>
            <person name="Stavropoulos S."/>
            <person name="Stone C."/>
            <person name="Strader C."/>
            <person name="Tesfaye S."/>
            <person name="Thomson T."/>
            <person name="Thoulutsang Y."/>
            <person name="Thoulutsang D."/>
            <person name="Topham K."/>
            <person name="Topping I."/>
            <person name="Tsamla T."/>
            <person name="Vassiliev H."/>
            <person name="Vo A."/>
            <person name="Wangchuk T."/>
            <person name="Wangdi T."/>
            <person name="Weiand M."/>
            <person name="Wilkinson J."/>
            <person name="Wilson A."/>
            <person name="Yadav S."/>
            <person name="Young G."/>
            <person name="Yu Q."/>
            <person name="Zembek L."/>
            <person name="Zhong D."/>
            <person name="Zimmer A."/>
            <person name="Zwirko Z."/>
            <person name="Jaffe D.B."/>
            <person name="Alvarez P."/>
            <person name="Brockman W."/>
            <person name="Butler J."/>
            <person name="Chin C."/>
            <person name="Gnerre S."/>
            <person name="Grabherr M."/>
            <person name="Kleber M."/>
            <person name="Mauceli E."/>
            <person name="MacCallum I."/>
        </authorList>
    </citation>
    <scope>NUCLEOTIDE SEQUENCE [LARGE SCALE GENOMIC DNA]</scope>
    <source>
        <strain evidence="3">Tucson 14024-0371.13</strain>
    </source>
</reference>
<evidence type="ECO:0000313" key="3">
    <source>
        <dbReference type="Proteomes" id="UP000007801"/>
    </source>
</evidence>
<feature type="chain" id="PRO_5006154944" evidence="1">
    <location>
        <begin position="22"/>
        <end position="71"/>
    </location>
</feature>
<dbReference type="InParanoid" id="A0A0P8ZQL5"/>
<evidence type="ECO:0000313" key="2">
    <source>
        <dbReference type="EMBL" id="KPU76781.1"/>
    </source>
</evidence>
<evidence type="ECO:0000256" key="1">
    <source>
        <dbReference type="SAM" id="SignalP"/>
    </source>
</evidence>
<sequence length="71" mass="7927">MLARLILLIGLLMLSWQWVIAMPPHSPGVPKGHPPLPTDNNTYFVQSILETHPNCRDGTHLTSNNRCRANA</sequence>
<keyword evidence="1" id="KW-0732">Signal</keyword>
<protein>
    <submittedName>
        <fullName evidence="2">Uncharacterized protein</fullName>
    </submittedName>
</protein>
<proteinExistence type="predicted"/>
<name>A0A0P8ZQL5_DROAN</name>
<feature type="signal peptide" evidence="1">
    <location>
        <begin position="1"/>
        <end position="21"/>
    </location>
</feature>
<keyword evidence="3" id="KW-1185">Reference proteome</keyword>
<gene>
    <name evidence="2" type="primary">Dana\GF26883</name>
    <name evidence="2" type="ORF">GF26883</name>
</gene>
<accession>A0A0P8ZQL5</accession>
<dbReference type="EMBL" id="CH902619">
    <property type="protein sequence ID" value="KPU76781.1"/>
    <property type="molecule type" value="Genomic_DNA"/>
</dbReference>
<dbReference type="Proteomes" id="UP000007801">
    <property type="component" value="Unassembled WGS sequence"/>
</dbReference>
<dbReference type="AlphaFoldDB" id="A0A0P8ZQL5"/>